<name>A0A3N4K7E7_9PEZI</name>
<dbReference type="Proteomes" id="UP000276215">
    <property type="component" value="Unassembled WGS sequence"/>
</dbReference>
<accession>A0A3N4K7E7</accession>
<dbReference type="AlphaFoldDB" id="A0A3N4K7E7"/>
<evidence type="ECO:0000313" key="2">
    <source>
        <dbReference type="EMBL" id="RPB05172.1"/>
    </source>
</evidence>
<evidence type="ECO:0000313" key="3">
    <source>
        <dbReference type="Proteomes" id="UP000276215"/>
    </source>
</evidence>
<organism evidence="2 3">
    <name type="scientific">Choiromyces venosus 120613-1</name>
    <dbReference type="NCBI Taxonomy" id="1336337"/>
    <lineage>
        <taxon>Eukaryota</taxon>
        <taxon>Fungi</taxon>
        <taxon>Dikarya</taxon>
        <taxon>Ascomycota</taxon>
        <taxon>Pezizomycotina</taxon>
        <taxon>Pezizomycetes</taxon>
        <taxon>Pezizales</taxon>
        <taxon>Tuberaceae</taxon>
        <taxon>Choiromyces</taxon>
    </lineage>
</organism>
<feature type="region of interest" description="Disordered" evidence="1">
    <location>
        <begin position="1"/>
        <end position="67"/>
    </location>
</feature>
<protein>
    <submittedName>
        <fullName evidence="2">Uncharacterized protein</fullName>
    </submittedName>
</protein>
<evidence type="ECO:0000256" key="1">
    <source>
        <dbReference type="SAM" id="MobiDB-lite"/>
    </source>
</evidence>
<dbReference type="EMBL" id="ML120354">
    <property type="protein sequence ID" value="RPB05172.1"/>
    <property type="molecule type" value="Genomic_DNA"/>
</dbReference>
<reference evidence="2 3" key="1">
    <citation type="journal article" date="2018" name="Nat. Ecol. Evol.">
        <title>Pezizomycetes genomes reveal the molecular basis of ectomycorrhizal truffle lifestyle.</title>
        <authorList>
            <person name="Murat C."/>
            <person name="Payen T."/>
            <person name="Noel B."/>
            <person name="Kuo A."/>
            <person name="Morin E."/>
            <person name="Chen J."/>
            <person name="Kohler A."/>
            <person name="Krizsan K."/>
            <person name="Balestrini R."/>
            <person name="Da Silva C."/>
            <person name="Montanini B."/>
            <person name="Hainaut M."/>
            <person name="Levati E."/>
            <person name="Barry K.W."/>
            <person name="Belfiori B."/>
            <person name="Cichocki N."/>
            <person name="Clum A."/>
            <person name="Dockter R.B."/>
            <person name="Fauchery L."/>
            <person name="Guy J."/>
            <person name="Iotti M."/>
            <person name="Le Tacon F."/>
            <person name="Lindquist E.A."/>
            <person name="Lipzen A."/>
            <person name="Malagnac F."/>
            <person name="Mello A."/>
            <person name="Molinier V."/>
            <person name="Miyauchi S."/>
            <person name="Poulain J."/>
            <person name="Riccioni C."/>
            <person name="Rubini A."/>
            <person name="Sitrit Y."/>
            <person name="Splivallo R."/>
            <person name="Traeger S."/>
            <person name="Wang M."/>
            <person name="Zifcakova L."/>
            <person name="Wipf D."/>
            <person name="Zambonelli A."/>
            <person name="Paolocci F."/>
            <person name="Nowrousian M."/>
            <person name="Ottonello S."/>
            <person name="Baldrian P."/>
            <person name="Spatafora J.W."/>
            <person name="Henrissat B."/>
            <person name="Nagy L.G."/>
            <person name="Aury J.M."/>
            <person name="Wincker P."/>
            <person name="Grigoriev I.V."/>
            <person name="Bonfante P."/>
            <person name="Martin F.M."/>
        </authorList>
    </citation>
    <scope>NUCLEOTIDE SEQUENCE [LARGE SCALE GENOMIC DNA]</scope>
    <source>
        <strain evidence="2 3">120613-1</strain>
    </source>
</reference>
<proteinExistence type="predicted"/>
<gene>
    <name evidence="2" type="ORF">L873DRAFT_951596</name>
</gene>
<feature type="compositionally biased region" description="Basic residues" evidence="1">
    <location>
        <begin position="54"/>
        <end position="63"/>
    </location>
</feature>
<keyword evidence="3" id="KW-1185">Reference proteome</keyword>
<sequence>MKHFVPGGNRVGSVQSTEIIENHAKTPRISPLGIKGRKHGEKIAFQPSAETNKKKQKKQKNNRPCRERQIQRSCEILNYFGFYRYIALRLGVG</sequence>